<feature type="transmembrane region" description="Helical" evidence="1">
    <location>
        <begin position="181"/>
        <end position="202"/>
    </location>
</feature>
<sequence>MRVTSRAPLFALLVCGASTSIVAFQPFTLRIAHQQSNSIGIIKGKVSVVPLASKQRVRRALGVKQRSVVHLASSSGLRGGASPSVMDHSQAAISLFQALLTPSTLLSGAIYASMFTLPFNAIDTNVILLEKRVFVLLSGFSLCSSLTALVAATSSLVMLRLNPPPSNHHSLQYYLDHCTGGLWNICFVNFLFATLGYLSVVIIRAWNFIHCVTFARAVLFVMSSSVLLMLGIIERSLALARDPLARKRHGFPILGEEISKYWKRLLVVWSKDEKNGGVFIDYMRILLLSMNMCGFVILIQAAKILIS</sequence>
<accession>A0A9W7BCJ6</accession>
<evidence type="ECO:0000313" key="2">
    <source>
        <dbReference type="EMBL" id="GMH85440.1"/>
    </source>
</evidence>
<keyword evidence="3" id="KW-1185">Reference proteome</keyword>
<feature type="transmembrane region" description="Helical" evidence="1">
    <location>
        <begin position="285"/>
        <end position="306"/>
    </location>
</feature>
<feature type="transmembrane region" description="Helical" evidence="1">
    <location>
        <begin position="133"/>
        <end position="161"/>
    </location>
</feature>
<dbReference type="EMBL" id="BRXY01000303">
    <property type="protein sequence ID" value="GMH85440.1"/>
    <property type="molecule type" value="Genomic_DNA"/>
</dbReference>
<keyword evidence="1" id="KW-1133">Transmembrane helix</keyword>
<dbReference type="AlphaFoldDB" id="A0A9W7BCJ6"/>
<gene>
    <name evidence="2" type="ORF">TrST_g497</name>
</gene>
<reference evidence="3" key="1">
    <citation type="journal article" date="2023" name="Commun. Biol.">
        <title>Genome analysis of Parmales, the sister group of diatoms, reveals the evolutionary specialization of diatoms from phago-mixotrophs to photoautotrophs.</title>
        <authorList>
            <person name="Ban H."/>
            <person name="Sato S."/>
            <person name="Yoshikawa S."/>
            <person name="Yamada K."/>
            <person name="Nakamura Y."/>
            <person name="Ichinomiya M."/>
            <person name="Sato N."/>
            <person name="Blanc-Mathieu R."/>
            <person name="Endo H."/>
            <person name="Kuwata A."/>
            <person name="Ogata H."/>
        </authorList>
    </citation>
    <scope>NUCLEOTIDE SEQUENCE [LARGE SCALE GENOMIC DNA]</scope>
    <source>
        <strain evidence="3">NIES 3701</strain>
    </source>
</reference>
<feature type="transmembrane region" description="Helical" evidence="1">
    <location>
        <begin position="214"/>
        <end position="233"/>
    </location>
</feature>
<evidence type="ECO:0000313" key="3">
    <source>
        <dbReference type="Proteomes" id="UP001165085"/>
    </source>
</evidence>
<keyword evidence="1" id="KW-0812">Transmembrane</keyword>
<name>A0A9W7BCJ6_9STRA</name>
<keyword evidence="1" id="KW-0472">Membrane</keyword>
<organism evidence="2 3">
    <name type="scientific">Triparma strigata</name>
    <dbReference type="NCBI Taxonomy" id="1606541"/>
    <lineage>
        <taxon>Eukaryota</taxon>
        <taxon>Sar</taxon>
        <taxon>Stramenopiles</taxon>
        <taxon>Ochrophyta</taxon>
        <taxon>Bolidophyceae</taxon>
        <taxon>Parmales</taxon>
        <taxon>Triparmaceae</taxon>
        <taxon>Triparma</taxon>
    </lineage>
</organism>
<dbReference type="OrthoDB" id="10322151at2759"/>
<evidence type="ECO:0000256" key="1">
    <source>
        <dbReference type="SAM" id="Phobius"/>
    </source>
</evidence>
<dbReference type="Proteomes" id="UP001165085">
    <property type="component" value="Unassembled WGS sequence"/>
</dbReference>
<comment type="caution">
    <text evidence="2">The sequence shown here is derived from an EMBL/GenBank/DDBJ whole genome shotgun (WGS) entry which is preliminary data.</text>
</comment>
<protein>
    <submittedName>
        <fullName evidence="2">Uncharacterized protein</fullName>
    </submittedName>
</protein>
<proteinExistence type="predicted"/>
<feature type="transmembrane region" description="Helical" evidence="1">
    <location>
        <begin position="91"/>
        <end position="112"/>
    </location>
</feature>